<accession>A0ABR1G7R8</accession>
<evidence type="ECO:0000313" key="9">
    <source>
        <dbReference type="Proteomes" id="UP001363151"/>
    </source>
</evidence>
<evidence type="ECO:0000256" key="7">
    <source>
        <dbReference type="SAM" id="SignalP"/>
    </source>
</evidence>
<comment type="caution">
    <text evidence="8">The sequence shown here is derived from an EMBL/GenBank/DDBJ whole genome shotgun (WGS) entry which is preliminary data.</text>
</comment>
<keyword evidence="6" id="KW-0934">Plastid</keyword>
<organism evidence="8 9">
    <name type="scientific">Aureococcus anophagefferens</name>
    <name type="common">Harmful bloom alga</name>
    <dbReference type="NCBI Taxonomy" id="44056"/>
    <lineage>
        <taxon>Eukaryota</taxon>
        <taxon>Sar</taxon>
        <taxon>Stramenopiles</taxon>
        <taxon>Ochrophyta</taxon>
        <taxon>Pelagophyceae</taxon>
        <taxon>Pelagomonadales</taxon>
        <taxon>Pelagomonadaceae</taxon>
        <taxon>Aureococcus</taxon>
    </lineage>
</organism>
<name>A0ABR1G7R8_AURAN</name>
<dbReference type="Proteomes" id="UP001363151">
    <property type="component" value="Unassembled WGS sequence"/>
</dbReference>
<evidence type="ECO:0000256" key="6">
    <source>
        <dbReference type="ARBA" id="ARBA00022640"/>
    </source>
</evidence>
<evidence type="ECO:0000256" key="2">
    <source>
        <dbReference type="ARBA" id="ARBA00004229"/>
    </source>
</evidence>
<feature type="chain" id="PRO_5047521566" evidence="7">
    <location>
        <begin position="16"/>
        <end position="238"/>
    </location>
</feature>
<sequence length="238" mass="24597">MKLVLALAALAPASAFVAPQASAPAAGALRADASSMDGILAPVGFFDPLGLSKSASEETLNWYRAAEIKHGRVAMAAFLGCVVTGLGGHFPGAIDLQGDSFASVGTGQLLEFWDKTPAAGRLQIISTVGAIEYVFESQQPHYLRGGTPGAVRLTRGVAPWHEEAGGPGYDPMAKYDAATRKTKRDMELQNGRLAMLGMASFVAASKIPGSVPVLAGLGFAGDYAGALPSNPLPSSFFM</sequence>
<dbReference type="InterPro" id="IPR001344">
    <property type="entry name" value="Chloro_AB-bd_pln"/>
</dbReference>
<keyword evidence="5" id="KW-0602">Photosynthesis</keyword>
<keyword evidence="4" id="KW-0150">Chloroplast</keyword>
<dbReference type="Pfam" id="PF00504">
    <property type="entry name" value="Chloroa_b-bind"/>
    <property type="match status" value="1"/>
</dbReference>
<dbReference type="InterPro" id="IPR022796">
    <property type="entry name" value="Chloroa_b-bind"/>
</dbReference>
<proteinExistence type="inferred from homology"/>
<gene>
    <name evidence="8" type="ORF">SO694_00048031</name>
</gene>
<evidence type="ECO:0000256" key="4">
    <source>
        <dbReference type="ARBA" id="ARBA00022528"/>
    </source>
</evidence>
<dbReference type="EMBL" id="JBBJCI010000079">
    <property type="protein sequence ID" value="KAK7249357.1"/>
    <property type="molecule type" value="Genomic_DNA"/>
</dbReference>
<evidence type="ECO:0000256" key="3">
    <source>
        <dbReference type="ARBA" id="ARBA00005933"/>
    </source>
</evidence>
<feature type="signal peptide" evidence="7">
    <location>
        <begin position="1"/>
        <end position="15"/>
    </location>
</feature>
<reference evidence="8 9" key="1">
    <citation type="submission" date="2024-03" db="EMBL/GenBank/DDBJ databases">
        <title>Aureococcus anophagefferens CCMP1851 and Kratosvirus quantuckense: Draft genome of a second virus-susceptible host strain in the model system.</title>
        <authorList>
            <person name="Chase E."/>
            <person name="Truchon A.R."/>
            <person name="Schepens W."/>
            <person name="Wilhelm S.W."/>
        </authorList>
    </citation>
    <scope>NUCLEOTIDE SEQUENCE [LARGE SCALE GENOMIC DNA]</scope>
    <source>
        <strain evidence="8 9">CCMP1851</strain>
    </source>
</reference>
<protein>
    <submittedName>
        <fullName evidence="8">Chlorophyll A-B binding protein</fullName>
    </submittedName>
</protein>
<evidence type="ECO:0000256" key="1">
    <source>
        <dbReference type="ARBA" id="ARBA00004022"/>
    </source>
</evidence>
<keyword evidence="9" id="KW-1185">Reference proteome</keyword>
<dbReference type="PANTHER" id="PTHR21649">
    <property type="entry name" value="CHLOROPHYLL A/B BINDING PROTEIN"/>
    <property type="match status" value="1"/>
</dbReference>
<comment type="subcellular location">
    <subcellularLocation>
        <location evidence="2">Plastid</location>
        <location evidence="2">Chloroplast</location>
    </subcellularLocation>
</comment>
<evidence type="ECO:0000313" key="8">
    <source>
        <dbReference type="EMBL" id="KAK7249357.1"/>
    </source>
</evidence>
<comment type="similarity">
    <text evidence="3">Belongs to the fucoxanthin chlorophyll protein family.</text>
</comment>
<dbReference type="Gene3D" id="1.10.3460.10">
    <property type="entry name" value="Chlorophyll a/b binding protein domain"/>
    <property type="match status" value="1"/>
</dbReference>
<comment type="function">
    <text evidence="1">The light-harvesting complex (LHC) functions as a light receptor, it captures and delivers excitation energy to photosystems with which it is closely associated. Energy is transferred from the carotenoid and chlorophyll C (or B) to chlorophyll A and the photosynthetic reaction centers where it is used to synthesize ATP and reducing power.</text>
</comment>
<evidence type="ECO:0000256" key="5">
    <source>
        <dbReference type="ARBA" id="ARBA00022531"/>
    </source>
</evidence>
<dbReference type="SUPFAM" id="SSF103511">
    <property type="entry name" value="Chlorophyll a-b binding protein"/>
    <property type="match status" value="1"/>
</dbReference>
<keyword evidence="7" id="KW-0732">Signal</keyword>